<comment type="caution">
    <text evidence="1">The sequence shown here is derived from an EMBL/GenBank/DDBJ whole genome shotgun (WGS) entry which is preliminary data.</text>
</comment>
<gene>
    <name evidence="1" type="ORF">E2C01_000727</name>
</gene>
<evidence type="ECO:0000313" key="1">
    <source>
        <dbReference type="EMBL" id="MPC08150.1"/>
    </source>
</evidence>
<dbReference type="Proteomes" id="UP000324222">
    <property type="component" value="Unassembled WGS sequence"/>
</dbReference>
<dbReference type="EMBL" id="VSRR010000019">
    <property type="protein sequence ID" value="MPC08150.1"/>
    <property type="molecule type" value="Genomic_DNA"/>
</dbReference>
<evidence type="ECO:0000313" key="2">
    <source>
        <dbReference type="Proteomes" id="UP000324222"/>
    </source>
</evidence>
<protein>
    <submittedName>
        <fullName evidence="1">Uncharacterized protein</fullName>
    </submittedName>
</protein>
<dbReference type="AlphaFoldDB" id="A0A5B7CFV3"/>
<reference evidence="1 2" key="1">
    <citation type="submission" date="2019-05" db="EMBL/GenBank/DDBJ databases">
        <title>Another draft genome of Portunus trituberculatus and its Hox gene families provides insights of decapod evolution.</title>
        <authorList>
            <person name="Jeong J.-H."/>
            <person name="Song I."/>
            <person name="Kim S."/>
            <person name="Choi T."/>
            <person name="Kim D."/>
            <person name="Ryu S."/>
            <person name="Kim W."/>
        </authorList>
    </citation>
    <scope>NUCLEOTIDE SEQUENCE [LARGE SCALE GENOMIC DNA]</scope>
    <source>
        <tissue evidence="1">Muscle</tissue>
    </source>
</reference>
<name>A0A5B7CFV3_PORTR</name>
<accession>A0A5B7CFV3</accession>
<organism evidence="1 2">
    <name type="scientific">Portunus trituberculatus</name>
    <name type="common">Swimming crab</name>
    <name type="synonym">Neptunus trituberculatus</name>
    <dbReference type="NCBI Taxonomy" id="210409"/>
    <lineage>
        <taxon>Eukaryota</taxon>
        <taxon>Metazoa</taxon>
        <taxon>Ecdysozoa</taxon>
        <taxon>Arthropoda</taxon>
        <taxon>Crustacea</taxon>
        <taxon>Multicrustacea</taxon>
        <taxon>Malacostraca</taxon>
        <taxon>Eumalacostraca</taxon>
        <taxon>Eucarida</taxon>
        <taxon>Decapoda</taxon>
        <taxon>Pleocyemata</taxon>
        <taxon>Brachyura</taxon>
        <taxon>Eubrachyura</taxon>
        <taxon>Portunoidea</taxon>
        <taxon>Portunidae</taxon>
        <taxon>Portuninae</taxon>
        <taxon>Portunus</taxon>
    </lineage>
</organism>
<sequence>MTSSNPYFETNPMSSGLEAILSSPEHDDPPILGYGASQSRLLVLMPIPHDSLQLDHSPHSPHSPFTAVTNPINEYKILASVSASDPVQARPPWEGGGLSHVRNLRRWPPPQVAVQAPHGDHDDHPPNHALILVRLKEYSRIRTQ</sequence>
<keyword evidence="2" id="KW-1185">Reference proteome</keyword>
<proteinExistence type="predicted"/>